<evidence type="ECO:0000313" key="1">
    <source>
        <dbReference type="EMBL" id="VAW10141.1"/>
    </source>
</evidence>
<dbReference type="InterPro" id="IPR051200">
    <property type="entry name" value="Host-pathogen_enzymatic-act"/>
</dbReference>
<dbReference type="PROSITE" id="PS51257">
    <property type="entry name" value="PROKAR_LIPOPROTEIN"/>
    <property type="match status" value="1"/>
</dbReference>
<dbReference type="InterPro" id="IPR031815">
    <property type="entry name" value="DUF5074"/>
</dbReference>
<dbReference type="InterPro" id="IPR015943">
    <property type="entry name" value="WD40/YVTN_repeat-like_dom_sf"/>
</dbReference>
<protein>
    <submittedName>
        <fullName evidence="1">Putative surface layer protein</fullName>
    </submittedName>
</protein>
<gene>
    <name evidence="1" type="ORF">MNBD_BACTEROID03-998</name>
</gene>
<dbReference type="Pfam" id="PF16819">
    <property type="entry name" value="DUF5074"/>
    <property type="match status" value="1"/>
</dbReference>
<dbReference type="AlphaFoldDB" id="A0A3B0SUT9"/>
<proteinExistence type="predicted"/>
<dbReference type="Gene3D" id="2.130.10.10">
    <property type="entry name" value="YVTN repeat-like/Quinoprotein amine dehydrogenase"/>
    <property type="match status" value="1"/>
</dbReference>
<organism evidence="1">
    <name type="scientific">hydrothermal vent metagenome</name>
    <dbReference type="NCBI Taxonomy" id="652676"/>
    <lineage>
        <taxon>unclassified sequences</taxon>
        <taxon>metagenomes</taxon>
        <taxon>ecological metagenomes</taxon>
    </lineage>
</organism>
<dbReference type="InterPro" id="IPR011964">
    <property type="entry name" value="YVTN_b-propeller_repeat"/>
</dbReference>
<name>A0A3B0SUT9_9ZZZZ</name>
<dbReference type="PANTHER" id="PTHR47197:SF3">
    <property type="entry name" value="DIHYDRO-HEME D1 DEHYDROGENASE"/>
    <property type="match status" value="1"/>
</dbReference>
<dbReference type="PANTHER" id="PTHR47197">
    <property type="entry name" value="PROTEIN NIRF"/>
    <property type="match status" value="1"/>
</dbReference>
<dbReference type="EMBL" id="UOEL01000014">
    <property type="protein sequence ID" value="VAW10141.1"/>
    <property type="molecule type" value="Genomic_DNA"/>
</dbReference>
<sequence length="355" mass="38175">MKMKMKSLVWAAALGFFITSCSSDDNVVEVVPKGDYEKGILVSNEGPFNNGTGTVTYISEDLATIEDAVFNKVNSADLGNIVQSIGFNDDKAYIIANVSNTINVVNRNTFEKVATITDGLNNPRYFVEANGKGYVTNWGDTTDETDDYIAIINLTDNTVEGNISVVLGPEHLLAQGEILYVAHKGAFGQNNKVSVINTTSNTVTTTINVGDVPNSMQFDDTGNLWVLCSGKPSFSGEETAGALVKVNTSTNEVATTMTFETTNHPSQLGIDGSMLYYYLGGSVFSLSTTADSLPSDSDFDELSFYSMTINKGMLYGTDAKDFASKGSLTIYDLSSKDLLKTLEVGIIPGGVYFNE</sequence>
<dbReference type="SUPFAM" id="SSF51004">
    <property type="entry name" value="C-terminal (heme d1) domain of cytochrome cd1-nitrite reductase"/>
    <property type="match status" value="1"/>
</dbReference>
<accession>A0A3B0SUT9</accession>
<dbReference type="NCBIfam" id="TIGR02276">
    <property type="entry name" value="beta_rpt_yvtn"/>
    <property type="match status" value="1"/>
</dbReference>
<reference evidence="1" key="1">
    <citation type="submission" date="2018-06" db="EMBL/GenBank/DDBJ databases">
        <authorList>
            <person name="Zhirakovskaya E."/>
        </authorList>
    </citation>
    <scope>NUCLEOTIDE SEQUENCE</scope>
</reference>
<dbReference type="InterPro" id="IPR011048">
    <property type="entry name" value="Haem_d1_sf"/>
</dbReference>